<dbReference type="PANTHER" id="PTHR47268">
    <property type="entry name" value="ACYLPHOSPHATASE"/>
    <property type="match status" value="1"/>
</dbReference>
<organism evidence="9 10">
    <name type="scientific">Leuconostoc kimchii</name>
    <dbReference type="NCBI Taxonomy" id="136609"/>
    <lineage>
        <taxon>Bacteria</taxon>
        <taxon>Bacillati</taxon>
        <taxon>Bacillota</taxon>
        <taxon>Bacilli</taxon>
        <taxon>Lactobacillales</taxon>
        <taxon>Lactobacillaceae</taxon>
        <taxon>Leuconostoc</taxon>
    </lineage>
</organism>
<evidence type="ECO:0000256" key="6">
    <source>
        <dbReference type="RuleBase" id="RU000553"/>
    </source>
</evidence>
<dbReference type="InterPro" id="IPR020456">
    <property type="entry name" value="Acylphosphatase"/>
</dbReference>
<accession>A0ABX5SKT2</accession>
<evidence type="ECO:0000259" key="8">
    <source>
        <dbReference type="PROSITE" id="PS51160"/>
    </source>
</evidence>
<dbReference type="InterPro" id="IPR036046">
    <property type="entry name" value="Acylphosphatase-like_dom_sf"/>
</dbReference>
<proteinExistence type="inferred from homology"/>
<evidence type="ECO:0000256" key="3">
    <source>
        <dbReference type="ARBA" id="ARBA00015991"/>
    </source>
</evidence>
<evidence type="ECO:0000256" key="4">
    <source>
        <dbReference type="ARBA" id="ARBA00047645"/>
    </source>
</evidence>
<dbReference type="PRINTS" id="PR00112">
    <property type="entry name" value="ACYLPHPHTASE"/>
</dbReference>
<dbReference type="PROSITE" id="PS00150">
    <property type="entry name" value="ACYLPHOSPHATASE_1"/>
    <property type="match status" value="1"/>
</dbReference>
<gene>
    <name evidence="9" type="ORF">EW139_03005</name>
</gene>
<feature type="active site" evidence="5">
    <location>
        <position position="37"/>
    </location>
</feature>
<dbReference type="EC" id="3.6.1.7" evidence="2 5"/>
<dbReference type="PROSITE" id="PS00151">
    <property type="entry name" value="ACYLPHOSPHATASE_2"/>
    <property type="match status" value="1"/>
</dbReference>
<keyword evidence="5 6" id="KW-0378">Hydrolase</keyword>
<dbReference type="RefSeq" id="WP_013103283.1">
    <property type="nucleotide sequence ID" value="NZ_CP037939.1"/>
</dbReference>
<keyword evidence="10" id="KW-1185">Reference proteome</keyword>
<protein>
    <recommendedName>
        <fullName evidence="3 5">Acylphosphatase</fullName>
        <ecNumber evidence="2 5">3.6.1.7</ecNumber>
    </recommendedName>
</protein>
<dbReference type="Pfam" id="PF00708">
    <property type="entry name" value="Acylphosphatase"/>
    <property type="match status" value="1"/>
</dbReference>
<feature type="domain" description="Acylphosphatase-like" evidence="8">
    <location>
        <begin position="4"/>
        <end position="90"/>
    </location>
</feature>
<feature type="active site" evidence="5">
    <location>
        <position position="19"/>
    </location>
</feature>
<reference evidence="9 10" key="1">
    <citation type="submission" date="2019-03" db="EMBL/GenBank/DDBJ databases">
        <title>Complete Genome Sequence of Leuconostoc kimchii strain NKJ218 Isolated from Homemade Kimchi.</title>
        <authorList>
            <person name="Jung J.Y."/>
            <person name="Jin H.M."/>
            <person name="Jung J.-W."/>
            <person name="Lee S.-Y."/>
            <person name="Ryu B.-G."/>
            <person name="Han S.-S."/>
            <person name="Kang H.K."/>
            <person name="Choi H.W."/>
            <person name="Chung E.J."/>
            <person name="Choi K.-M."/>
        </authorList>
    </citation>
    <scope>NUCLEOTIDE SEQUENCE [LARGE SCALE GENOMIC DNA]</scope>
    <source>
        <strain evidence="9 10">NKJ218</strain>
    </source>
</reference>
<dbReference type="Gene3D" id="3.30.70.100">
    <property type="match status" value="1"/>
</dbReference>
<dbReference type="PROSITE" id="PS51160">
    <property type="entry name" value="ACYLPHOSPHATASE_3"/>
    <property type="match status" value="1"/>
</dbReference>
<dbReference type="SUPFAM" id="SSF54975">
    <property type="entry name" value="Acylphosphatase/BLUF domain-like"/>
    <property type="match status" value="1"/>
</dbReference>
<evidence type="ECO:0000256" key="7">
    <source>
        <dbReference type="RuleBase" id="RU004168"/>
    </source>
</evidence>
<dbReference type="PANTHER" id="PTHR47268:SF4">
    <property type="entry name" value="ACYLPHOSPHATASE"/>
    <property type="match status" value="1"/>
</dbReference>
<evidence type="ECO:0000313" key="10">
    <source>
        <dbReference type="Proteomes" id="UP000295756"/>
    </source>
</evidence>
<dbReference type="EMBL" id="CP037939">
    <property type="protein sequence ID" value="QBR47141.1"/>
    <property type="molecule type" value="Genomic_DNA"/>
</dbReference>
<dbReference type="Proteomes" id="UP000295756">
    <property type="component" value="Chromosome"/>
</dbReference>
<evidence type="ECO:0000256" key="1">
    <source>
        <dbReference type="ARBA" id="ARBA00005614"/>
    </source>
</evidence>
<dbReference type="InterPro" id="IPR017968">
    <property type="entry name" value="Acylphosphatase_CS"/>
</dbReference>
<comment type="similarity">
    <text evidence="1 7">Belongs to the acylphosphatase family.</text>
</comment>
<dbReference type="InterPro" id="IPR001792">
    <property type="entry name" value="Acylphosphatase-like_dom"/>
</dbReference>
<sequence length="90" mass="10273">MQKSYQIKVYGRVQGVGFRWFAQNLAQECHIVGWVQNENDGTVDMKIQGDAVDMINFLEKVKRGPGPYSHVEKIVKQPIASFDSNNFAIR</sequence>
<evidence type="ECO:0000256" key="5">
    <source>
        <dbReference type="PROSITE-ProRule" id="PRU00520"/>
    </source>
</evidence>
<name>A0ABX5SKT2_9LACO</name>
<evidence type="ECO:0000313" key="9">
    <source>
        <dbReference type="EMBL" id="QBR47141.1"/>
    </source>
</evidence>
<evidence type="ECO:0000256" key="2">
    <source>
        <dbReference type="ARBA" id="ARBA00012150"/>
    </source>
</evidence>
<comment type="catalytic activity">
    <reaction evidence="4 5 6">
        <text>an acyl phosphate + H2O = a carboxylate + phosphate + H(+)</text>
        <dbReference type="Rhea" id="RHEA:14965"/>
        <dbReference type="ChEBI" id="CHEBI:15377"/>
        <dbReference type="ChEBI" id="CHEBI:15378"/>
        <dbReference type="ChEBI" id="CHEBI:29067"/>
        <dbReference type="ChEBI" id="CHEBI:43474"/>
        <dbReference type="ChEBI" id="CHEBI:59918"/>
        <dbReference type="EC" id="3.6.1.7"/>
    </reaction>
</comment>